<dbReference type="PANTHER" id="PTHR12802:SF140">
    <property type="entry name" value="SWI_SNF COMPLEX SUBUNIT SWI3A"/>
    <property type="match status" value="1"/>
</dbReference>
<dbReference type="CDD" id="cd00167">
    <property type="entry name" value="SANT"/>
    <property type="match status" value="1"/>
</dbReference>
<dbReference type="AlphaFoldDB" id="A0ABD1C9W7"/>
<organism evidence="12 13">
    <name type="scientific">Cardamine amara subsp. amara</name>
    <dbReference type="NCBI Taxonomy" id="228776"/>
    <lineage>
        <taxon>Eukaryota</taxon>
        <taxon>Viridiplantae</taxon>
        <taxon>Streptophyta</taxon>
        <taxon>Embryophyta</taxon>
        <taxon>Tracheophyta</taxon>
        <taxon>Spermatophyta</taxon>
        <taxon>Magnoliopsida</taxon>
        <taxon>eudicotyledons</taxon>
        <taxon>Gunneridae</taxon>
        <taxon>Pentapetalae</taxon>
        <taxon>rosids</taxon>
        <taxon>malvids</taxon>
        <taxon>Brassicales</taxon>
        <taxon>Brassicaceae</taxon>
        <taxon>Cardamineae</taxon>
        <taxon>Cardamine</taxon>
    </lineage>
</organism>
<evidence type="ECO:0000313" key="12">
    <source>
        <dbReference type="EMBL" id="KAL1226271.1"/>
    </source>
</evidence>
<dbReference type="InterPro" id="IPR001005">
    <property type="entry name" value="SANT/Myb"/>
</dbReference>
<dbReference type="InterPro" id="IPR009057">
    <property type="entry name" value="Homeodomain-like_sf"/>
</dbReference>
<dbReference type="SMART" id="SM00717">
    <property type="entry name" value="SANT"/>
    <property type="match status" value="1"/>
</dbReference>
<comment type="caution">
    <text evidence="12">The sequence shown here is derived from an EMBL/GenBank/DDBJ whole genome shotgun (WGS) entry which is preliminary data.</text>
</comment>
<sequence length="517" mass="57812">MEGTDPSSELELYTIPAHSSWFLWDDIHEIERREFEEFFTESSITRTPKVYKEYRDFIINKFREDTSRRLTFTSVRKFLVGDVNLLQKVFLFLEKWGLINFGSSLNKNDHMLSLDNAKFELGTPAGIRVTAAPNSLRPIAAPPLVEERAETGFKLPPLTSYSDVFTGLKKPDDVLVCGHCGERCDSAFYQHNKSIVNICEKCFKNGNYGENNAADDFKLIGNSAATVWTEEEILLFLESVLKHGDDWELIAQSVSTKSRLDCISKFIEIPFGEFLMGSASGRLSASIPTEDENRGHLSSPYHPAEQVKTDGQEHEEKKEDGVDEDKPPAKRKRAALTSDDDSSFMKQVAAMASKVGTSVTTAAAKAAIAALCDEASCPKEIFETGDYTNSAVDRADGDKDTDIEKQQEEKDGPQDLPIALRIRACVATALGGVAAQAKILADQEEREMEQLAATVIDQQVKKVQSKLKFLEHLEVIMDAEEEVVECLKETILQERISVLQSAFRSGITKRWDHTYVK</sequence>
<feature type="domain" description="SANT" evidence="11">
    <location>
        <begin position="223"/>
        <end position="274"/>
    </location>
</feature>
<keyword evidence="2" id="KW-0156">Chromatin regulator</keyword>
<evidence type="ECO:0000256" key="5">
    <source>
        <dbReference type="ARBA" id="ARBA00023163"/>
    </source>
</evidence>
<dbReference type="PROSITE" id="PS50090">
    <property type="entry name" value="MYB_LIKE"/>
    <property type="match status" value="1"/>
</dbReference>
<keyword evidence="4" id="KW-0238">DNA-binding</keyword>
<dbReference type="EMBL" id="JBANAX010000007">
    <property type="protein sequence ID" value="KAL1226271.1"/>
    <property type="molecule type" value="Genomic_DNA"/>
</dbReference>
<dbReference type="PANTHER" id="PTHR12802">
    <property type="entry name" value="SWI/SNF COMPLEX-RELATED"/>
    <property type="match status" value="1"/>
</dbReference>
<dbReference type="InterPro" id="IPR032451">
    <property type="entry name" value="SMARCC_C"/>
</dbReference>
<dbReference type="FunFam" id="1.10.10.10:FF:000020">
    <property type="entry name" value="SWI/SNF complex subunit SMARCC2 isoform c"/>
    <property type="match status" value="1"/>
</dbReference>
<dbReference type="Pfam" id="PF16495">
    <property type="entry name" value="SWIRM-assoc_1"/>
    <property type="match status" value="1"/>
</dbReference>
<feature type="coiled-coil region" evidence="7">
    <location>
        <begin position="434"/>
        <end position="490"/>
    </location>
</feature>
<dbReference type="PROSITE" id="PS51293">
    <property type="entry name" value="SANT"/>
    <property type="match status" value="1"/>
</dbReference>
<evidence type="ECO:0000256" key="3">
    <source>
        <dbReference type="ARBA" id="ARBA00023015"/>
    </source>
</evidence>
<reference evidence="12 13" key="1">
    <citation type="submission" date="2024-04" db="EMBL/GenBank/DDBJ databases">
        <title>Genome assembly C_amara_ONT_v2.</title>
        <authorList>
            <person name="Yant L."/>
            <person name="Moore C."/>
            <person name="Slenker M."/>
        </authorList>
    </citation>
    <scope>NUCLEOTIDE SEQUENCE [LARGE SCALE GENOMIC DNA]</scope>
    <source>
        <tissue evidence="12">Leaf</tissue>
    </source>
</reference>
<dbReference type="GO" id="GO:0006325">
    <property type="term" value="P:chromatin organization"/>
    <property type="evidence" value="ECO:0007669"/>
    <property type="project" value="UniProtKB-KW"/>
</dbReference>
<feature type="domain" description="SWIRM" evidence="10">
    <location>
        <begin position="13"/>
        <end position="110"/>
    </location>
</feature>
<keyword evidence="13" id="KW-1185">Reference proteome</keyword>
<dbReference type="SUPFAM" id="SSF46689">
    <property type="entry name" value="Homeodomain-like"/>
    <property type="match status" value="2"/>
</dbReference>
<dbReference type="GO" id="GO:0005634">
    <property type="term" value="C:nucleus"/>
    <property type="evidence" value="ECO:0007669"/>
    <property type="project" value="UniProtKB-ARBA"/>
</dbReference>
<evidence type="ECO:0000256" key="2">
    <source>
        <dbReference type="ARBA" id="ARBA00022853"/>
    </source>
</evidence>
<dbReference type="GO" id="GO:0003677">
    <property type="term" value="F:DNA binding"/>
    <property type="evidence" value="ECO:0007669"/>
    <property type="project" value="UniProtKB-KW"/>
</dbReference>
<feature type="region of interest" description="Disordered" evidence="8">
    <location>
        <begin position="388"/>
        <end position="413"/>
    </location>
</feature>
<proteinExistence type="predicted"/>
<evidence type="ECO:0000259" key="10">
    <source>
        <dbReference type="PROSITE" id="PS50934"/>
    </source>
</evidence>
<protein>
    <submittedName>
        <fullName evidence="12">SWI/SNF complex subunit SWI3A</fullName>
    </submittedName>
</protein>
<dbReference type="Pfam" id="PF00249">
    <property type="entry name" value="Myb_DNA-binding"/>
    <property type="match status" value="1"/>
</dbReference>
<keyword evidence="3" id="KW-0805">Transcription regulation</keyword>
<evidence type="ECO:0000256" key="7">
    <source>
        <dbReference type="SAM" id="Coils"/>
    </source>
</evidence>
<dbReference type="InterPro" id="IPR007526">
    <property type="entry name" value="SWIRM"/>
</dbReference>
<keyword evidence="1" id="KW-0217">Developmental protein</keyword>
<dbReference type="Pfam" id="PF04433">
    <property type="entry name" value="SWIRM"/>
    <property type="match status" value="1"/>
</dbReference>
<evidence type="ECO:0000256" key="1">
    <source>
        <dbReference type="ARBA" id="ARBA00022473"/>
    </source>
</evidence>
<feature type="compositionally biased region" description="Basic and acidic residues" evidence="8">
    <location>
        <begin position="305"/>
        <end position="328"/>
    </location>
</feature>
<evidence type="ECO:0000259" key="9">
    <source>
        <dbReference type="PROSITE" id="PS50090"/>
    </source>
</evidence>
<dbReference type="InterPro" id="IPR036388">
    <property type="entry name" value="WH-like_DNA-bd_sf"/>
</dbReference>
<keyword evidence="7" id="KW-0175">Coiled coil</keyword>
<evidence type="ECO:0000259" key="11">
    <source>
        <dbReference type="PROSITE" id="PS51293"/>
    </source>
</evidence>
<feature type="region of interest" description="Disordered" evidence="8">
    <location>
        <begin position="285"/>
        <end position="338"/>
    </location>
</feature>
<dbReference type="Proteomes" id="UP001558713">
    <property type="component" value="Unassembled WGS sequence"/>
</dbReference>
<feature type="compositionally biased region" description="Basic and acidic residues" evidence="8">
    <location>
        <begin position="393"/>
        <end position="413"/>
    </location>
</feature>
<dbReference type="InterPro" id="IPR017884">
    <property type="entry name" value="SANT_dom"/>
</dbReference>
<accession>A0ABD1C9W7</accession>
<name>A0ABD1C9W7_CARAN</name>
<keyword evidence="6" id="KW-0539">Nucleus</keyword>
<dbReference type="Gene3D" id="1.10.10.10">
    <property type="entry name" value="Winged helix-like DNA-binding domain superfamily/Winged helix DNA-binding domain"/>
    <property type="match status" value="1"/>
</dbReference>
<evidence type="ECO:0000313" key="13">
    <source>
        <dbReference type="Proteomes" id="UP001558713"/>
    </source>
</evidence>
<evidence type="ECO:0000256" key="6">
    <source>
        <dbReference type="ARBA" id="ARBA00023242"/>
    </source>
</evidence>
<evidence type="ECO:0000256" key="8">
    <source>
        <dbReference type="SAM" id="MobiDB-lite"/>
    </source>
</evidence>
<evidence type="ECO:0000256" key="4">
    <source>
        <dbReference type="ARBA" id="ARBA00023125"/>
    </source>
</evidence>
<dbReference type="Gene3D" id="1.10.10.60">
    <property type="entry name" value="Homeodomain-like"/>
    <property type="match status" value="1"/>
</dbReference>
<dbReference type="PROSITE" id="PS50934">
    <property type="entry name" value="SWIRM"/>
    <property type="match status" value="1"/>
</dbReference>
<keyword evidence="5" id="KW-0804">Transcription</keyword>
<gene>
    <name evidence="12" type="ORF">V5N11_017739</name>
</gene>
<feature type="domain" description="Myb-like" evidence="9">
    <location>
        <begin position="228"/>
        <end position="270"/>
    </location>
</feature>